<keyword evidence="5" id="KW-1185">Reference proteome</keyword>
<dbReference type="OrthoDB" id="4314040at2759"/>
<dbReference type="InterPro" id="IPR001138">
    <property type="entry name" value="Zn2Cys6_DnaBD"/>
</dbReference>
<evidence type="ECO:0000259" key="3">
    <source>
        <dbReference type="PROSITE" id="PS50048"/>
    </source>
</evidence>
<dbReference type="AlphaFoldDB" id="A0A1J7J3S4"/>
<evidence type="ECO:0000256" key="2">
    <source>
        <dbReference type="SAM" id="MobiDB-lite"/>
    </source>
</evidence>
<sequence>MVGTPKSNGCQTCRRRKKKCDERLPACSECVRGGWPCPGYDKRWKFVDENKQLARRHPKNGISKSGPSEVSGLPKTGERRLELYEAKKLGDAVSHVGIFWPLGSEIGRNATLFVSIIDNDMAQSLLPLQAVGSFLPAIPSRLGRNAALDAAVASLCSIYIDHLTVKSTGSNATLQKYIVSLNALQSCIKDPELRSQSETICASIIVQMCELLMSHDGGRWSGLNRGCALLIKDCDPKRFRTGFDRDLLDSQRNHFSKLTQAMHAGEECFLARPEWREVERAPTEPSAYGSEETRLKHMLSELLMDFPKMIRESADLVTSHSANRGWQDHPSCLQDVIYRQLQMKQELETWFATVSLKAGSDVGASDDQTLTTKPRYRNLFCGIVDCIVNSVLVKLDRMMLCLSTILHPTAQRVQGIVCDPAFLEAIENRRAIAREAFDFVKSTSDIGTKPLDFGLQMIATDDDVFEVPLPTVSGELGS</sequence>
<dbReference type="CDD" id="cd00067">
    <property type="entry name" value="GAL4"/>
    <property type="match status" value="1"/>
</dbReference>
<dbReference type="Proteomes" id="UP000182658">
    <property type="component" value="Unassembled WGS sequence"/>
</dbReference>
<feature type="region of interest" description="Disordered" evidence="2">
    <location>
        <begin position="55"/>
        <end position="74"/>
    </location>
</feature>
<name>A0A1J7J3S4_9PEZI</name>
<dbReference type="InParanoid" id="A0A1J7J3S4"/>
<proteinExistence type="predicted"/>
<dbReference type="EMBL" id="KV875105">
    <property type="protein sequence ID" value="OIW23828.1"/>
    <property type="molecule type" value="Genomic_DNA"/>
</dbReference>
<dbReference type="PROSITE" id="PS00463">
    <property type="entry name" value="ZN2_CY6_FUNGAL_1"/>
    <property type="match status" value="1"/>
</dbReference>
<feature type="domain" description="Zn(2)-C6 fungal-type" evidence="3">
    <location>
        <begin position="9"/>
        <end position="37"/>
    </location>
</feature>
<dbReference type="InterPro" id="IPR053178">
    <property type="entry name" value="Osmoadaptation_assoc"/>
</dbReference>
<dbReference type="SMART" id="SM00066">
    <property type="entry name" value="GAL4"/>
    <property type="match status" value="1"/>
</dbReference>
<protein>
    <recommendedName>
        <fullName evidence="3">Zn(2)-C6 fungal-type domain-containing protein</fullName>
    </recommendedName>
</protein>
<evidence type="ECO:0000313" key="4">
    <source>
        <dbReference type="EMBL" id="OIW23828.1"/>
    </source>
</evidence>
<dbReference type="Gene3D" id="4.10.240.10">
    <property type="entry name" value="Zn(2)-C6 fungal-type DNA-binding domain"/>
    <property type="match status" value="1"/>
</dbReference>
<dbReference type="PROSITE" id="PS50048">
    <property type="entry name" value="ZN2_CY6_FUNGAL_2"/>
    <property type="match status" value="1"/>
</dbReference>
<dbReference type="Pfam" id="PF00172">
    <property type="entry name" value="Zn_clus"/>
    <property type="match status" value="1"/>
</dbReference>
<reference evidence="4 5" key="1">
    <citation type="submission" date="2016-10" db="EMBL/GenBank/DDBJ databases">
        <title>Draft genome sequence of Coniochaeta ligniaria NRRL30616, a lignocellulolytic fungus for bioabatement of inhibitors in plant biomass hydrolysates.</title>
        <authorList>
            <consortium name="DOE Joint Genome Institute"/>
            <person name="Jimenez D.J."/>
            <person name="Hector R.E."/>
            <person name="Riley R."/>
            <person name="Sun H."/>
            <person name="Grigoriev I.V."/>
            <person name="Van Elsas J.D."/>
            <person name="Nichols N.N."/>
        </authorList>
    </citation>
    <scope>NUCLEOTIDE SEQUENCE [LARGE SCALE GENOMIC DNA]</scope>
    <source>
        <strain evidence="4 5">NRRL 30616</strain>
    </source>
</reference>
<dbReference type="GO" id="GO:0008270">
    <property type="term" value="F:zinc ion binding"/>
    <property type="evidence" value="ECO:0007669"/>
    <property type="project" value="InterPro"/>
</dbReference>
<keyword evidence="1" id="KW-0539">Nucleus</keyword>
<accession>A0A1J7J3S4</accession>
<dbReference type="SUPFAM" id="SSF57701">
    <property type="entry name" value="Zn2/Cys6 DNA-binding domain"/>
    <property type="match status" value="1"/>
</dbReference>
<dbReference type="InterPro" id="IPR036864">
    <property type="entry name" value="Zn2-C6_fun-type_DNA-bd_sf"/>
</dbReference>
<dbReference type="PANTHER" id="PTHR38111">
    <property type="entry name" value="ZN(2)-C6 FUNGAL-TYPE DOMAIN-CONTAINING PROTEIN-RELATED"/>
    <property type="match status" value="1"/>
</dbReference>
<dbReference type="STRING" id="1408157.A0A1J7J3S4"/>
<organism evidence="4 5">
    <name type="scientific">Coniochaeta ligniaria NRRL 30616</name>
    <dbReference type="NCBI Taxonomy" id="1408157"/>
    <lineage>
        <taxon>Eukaryota</taxon>
        <taxon>Fungi</taxon>
        <taxon>Dikarya</taxon>
        <taxon>Ascomycota</taxon>
        <taxon>Pezizomycotina</taxon>
        <taxon>Sordariomycetes</taxon>
        <taxon>Sordariomycetidae</taxon>
        <taxon>Coniochaetales</taxon>
        <taxon>Coniochaetaceae</taxon>
        <taxon>Coniochaeta</taxon>
    </lineage>
</organism>
<dbReference type="GO" id="GO:0000981">
    <property type="term" value="F:DNA-binding transcription factor activity, RNA polymerase II-specific"/>
    <property type="evidence" value="ECO:0007669"/>
    <property type="project" value="InterPro"/>
</dbReference>
<evidence type="ECO:0000256" key="1">
    <source>
        <dbReference type="ARBA" id="ARBA00023242"/>
    </source>
</evidence>
<gene>
    <name evidence="4" type="ORF">CONLIGDRAFT_686057</name>
</gene>
<evidence type="ECO:0000313" key="5">
    <source>
        <dbReference type="Proteomes" id="UP000182658"/>
    </source>
</evidence>